<protein>
    <submittedName>
        <fullName evidence="1">Uncharacterized protein</fullName>
    </submittedName>
</protein>
<evidence type="ECO:0000313" key="2">
    <source>
        <dbReference type="Proteomes" id="UP000248627"/>
    </source>
</evidence>
<dbReference type="EMBL" id="POTX01000024">
    <property type="protein sequence ID" value="PZF99386.1"/>
    <property type="molecule type" value="Genomic_DNA"/>
</dbReference>
<evidence type="ECO:0000313" key="1">
    <source>
        <dbReference type="EMBL" id="PZF99386.1"/>
    </source>
</evidence>
<dbReference type="RefSeq" id="WP_111242196.1">
    <property type="nucleotide sequence ID" value="NZ_AP023358.1"/>
</dbReference>
<dbReference type="OrthoDB" id="3385386at2"/>
<reference evidence="1 2" key="1">
    <citation type="submission" date="2018-01" db="EMBL/GenBank/DDBJ databases">
        <title>Draft genome sequence of Jishengella endophytica.</title>
        <authorList>
            <person name="Sahin N."/>
            <person name="Ay H."/>
            <person name="Saygin H."/>
        </authorList>
    </citation>
    <scope>NUCLEOTIDE SEQUENCE [LARGE SCALE GENOMIC DNA]</scope>
    <source>
        <strain evidence="1 2">DSM 45430</strain>
    </source>
</reference>
<organism evidence="1 2">
    <name type="scientific">Micromonospora endophytica</name>
    <dbReference type="NCBI Taxonomy" id="515350"/>
    <lineage>
        <taxon>Bacteria</taxon>
        <taxon>Bacillati</taxon>
        <taxon>Actinomycetota</taxon>
        <taxon>Actinomycetes</taxon>
        <taxon>Micromonosporales</taxon>
        <taxon>Micromonosporaceae</taxon>
        <taxon>Micromonospora</taxon>
    </lineage>
</organism>
<proteinExistence type="predicted"/>
<sequence>MNRSRQPLPDIPPGTLLQLEANDWSYGRDLTPGTSVAVTVAGVRDLPYRSDEWVWILGHRPECDYPHVDLHPPCMEVRVKVTALHRQLAAS</sequence>
<accession>A0A2W2DQE7</accession>
<comment type="caution">
    <text evidence="1">The sequence shown here is derived from an EMBL/GenBank/DDBJ whole genome shotgun (WGS) entry which is preliminary data.</text>
</comment>
<dbReference type="AlphaFoldDB" id="A0A2W2DQE7"/>
<gene>
    <name evidence="1" type="ORF">C1I93_05875</name>
</gene>
<name>A0A2W2DQE7_9ACTN</name>
<dbReference type="Proteomes" id="UP000248627">
    <property type="component" value="Unassembled WGS sequence"/>
</dbReference>
<keyword evidence="2" id="KW-1185">Reference proteome</keyword>